<feature type="repeat" description="WD" evidence="7">
    <location>
        <begin position="145"/>
        <end position="186"/>
    </location>
</feature>
<dbReference type="PROSITE" id="PS00678">
    <property type="entry name" value="WD_REPEATS_1"/>
    <property type="match status" value="3"/>
</dbReference>
<accession>A0A1R2BPY5</accession>
<dbReference type="Proteomes" id="UP000187209">
    <property type="component" value="Unassembled WGS sequence"/>
</dbReference>
<keyword evidence="8" id="KW-0175">Coiled coil</keyword>
<feature type="transmembrane region" description="Helical" evidence="9">
    <location>
        <begin position="1006"/>
        <end position="1024"/>
    </location>
</feature>
<keyword evidence="6 9" id="KW-0472">Membrane</keyword>
<evidence type="ECO:0000256" key="5">
    <source>
        <dbReference type="ARBA" id="ARBA00022989"/>
    </source>
</evidence>
<keyword evidence="2 7" id="KW-0853">WD repeat</keyword>
<feature type="repeat" description="WD" evidence="7">
    <location>
        <begin position="523"/>
        <end position="556"/>
    </location>
</feature>
<feature type="repeat" description="WD" evidence="7">
    <location>
        <begin position="270"/>
        <end position="303"/>
    </location>
</feature>
<evidence type="ECO:0000259" key="10">
    <source>
        <dbReference type="Pfam" id="PF00520"/>
    </source>
</evidence>
<dbReference type="SUPFAM" id="SSF50978">
    <property type="entry name" value="WD40 repeat-like"/>
    <property type="match status" value="2"/>
</dbReference>
<evidence type="ECO:0000256" key="1">
    <source>
        <dbReference type="ARBA" id="ARBA00004141"/>
    </source>
</evidence>
<evidence type="ECO:0000256" key="9">
    <source>
        <dbReference type="SAM" id="Phobius"/>
    </source>
</evidence>
<evidence type="ECO:0000256" key="3">
    <source>
        <dbReference type="ARBA" id="ARBA00022692"/>
    </source>
</evidence>
<dbReference type="CDD" id="cd00200">
    <property type="entry name" value="WD40"/>
    <property type="match status" value="2"/>
</dbReference>
<dbReference type="InterPro" id="IPR036322">
    <property type="entry name" value="WD40_repeat_dom_sf"/>
</dbReference>
<gene>
    <name evidence="11" type="ORF">SteCoe_21282</name>
</gene>
<proteinExistence type="predicted"/>
<feature type="repeat" description="WD" evidence="7">
    <location>
        <begin position="186"/>
        <end position="227"/>
    </location>
</feature>
<evidence type="ECO:0000256" key="6">
    <source>
        <dbReference type="ARBA" id="ARBA00023136"/>
    </source>
</evidence>
<dbReference type="OrthoDB" id="1068471at2759"/>
<feature type="transmembrane region" description="Helical" evidence="9">
    <location>
        <begin position="1068"/>
        <end position="1089"/>
    </location>
</feature>
<evidence type="ECO:0000256" key="7">
    <source>
        <dbReference type="PROSITE-ProRule" id="PRU00221"/>
    </source>
</evidence>
<keyword evidence="3 9" id="KW-0812">Transmembrane</keyword>
<dbReference type="EMBL" id="MPUH01000501">
    <property type="protein sequence ID" value="OMJ78838.1"/>
    <property type="molecule type" value="Genomic_DNA"/>
</dbReference>
<keyword evidence="12" id="KW-1185">Reference proteome</keyword>
<feature type="coiled-coil region" evidence="8">
    <location>
        <begin position="1151"/>
        <end position="1178"/>
    </location>
</feature>
<evidence type="ECO:0000256" key="4">
    <source>
        <dbReference type="ARBA" id="ARBA00022737"/>
    </source>
</evidence>
<feature type="domain" description="Ion transport" evidence="10">
    <location>
        <begin position="888"/>
        <end position="1101"/>
    </location>
</feature>
<protein>
    <recommendedName>
        <fullName evidence="10">Ion transport domain-containing protein</fullName>
    </recommendedName>
</protein>
<evidence type="ECO:0000313" key="11">
    <source>
        <dbReference type="EMBL" id="OMJ78838.1"/>
    </source>
</evidence>
<evidence type="ECO:0000313" key="12">
    <source>
        <dbReference type="Proteomes" id="UP000187209"/>
    </source>
</evidence>
<dbReference type="GO" id="GO:0016020">
    <property type="term" value="C:membrane"/>
    <property type="evidence" value="ECO:0007669"/>
    <property type="project" value="UniProtKB-SubCell"/>
</dbReference>
<feature type="transmembrane region" description="Helical" evidence="9">
    <location>
        <begin position="963"/>
        <end position="985"/>
    </location>
</feature>
<dbReference type="PANTHER" id="PTHR19848:SF8">
    <property type="entry name" value="F-BOX AND WD REPEAT DOMAIN CONTAINING 7"/>
    <property type="match status" value="1"/>
</dbReference>
<organism evidence="11 12">
    <name type="scientific">Stentor coeruleus</name>
    <dbReference type="NCBI Taxonomy" id="5963"/>
    <lineage>
        <taxon>Eukaryota</taxon>
        <taxon>Sar</taxon>
        <taxon>Alveolata</taxon>
        <taxon>Ciliophora</taxon>
        <taxon>Postciliodesmatophora</taxon>
        <taxon>Heterotrichea</taxon>
        <taxon>Heterotrichida</taxon>
        <taxon>Stentoridae</taxon>
        <taxon>Stentor</taxon>
    </lineage>
</organism>
<evidence type="ECO:0000256" key="2">
    <source>
        <dbReference type="ARBA" id="ARBA00022574"/>
    </source>
</evidence>
<dbReference type="GO" id="GO:0005216">
    <property type="term" value="F:monoatomic ion channel activity"/>
    <property type="evidence" value="ECO:0007669"/>
    <property type="project" value="InterPro"/>
</dbReference>
<dbReference type="InterPro" id="IPR005821">
    <property type="entry name" value="Ion_trans_dom"/>
</dbReference>
<keyword evidence="5 9" id="KW-1133">Transmembrane helix</keyword>
<name>A0A1R2BPY5_9CILI</name>
<dbReference type="PROSITE" id="PS50294">
    <property type="entry name" value="WD_REPEATS_REGION"/>
    <property type="match status" value="6"/>
</dbReference>
<dbReference type="AlphaFoldDB" id="A0A1R2BPY5"/>
<reference evidence="11 12" key="1">
    <citation type="submission" date="2016-11" db="EMBL/GenBank/DDBJ databases">
        <title>The macronuclear genome of Stentor coeruleus: a giant cell with tiny introns.</title>
        <authorList>
            <person name="Slabodnick M."/>
            <person name="Ruby J.G."/>
            <person name="Reiff S.B."/>
            <person name="Swart E.C."/>
            <person name="Gosai S."/>
            <person name="Prabakaran S."/>
            <person name="Witkowska E."/>
            <person name="Larue G.E."/>
            <person name="Fisher S."/>
            <person name="Freeman R.M."/>
            <person name="Gunawardena J."/>
            <person name="Chu W."/>
            <person name="Stover N.A."/>
            <person name="Gregory B.D."/>
            <person name="Nowacki M."/>
            <person name="Derisi J."/>
            <person name="Roy S.W."/>
            <person name="Marshall W.F."/>
            <person name="Sood P."/>
        </authorList>
    </citation>
    <scope>NUCLEOTIDE SEQUENCE [LARGE SCALE GENOMIC DNA]</scope>
    <source>
        <strain evidence="11">WM001</strain>
    </source>
</reference>
<dbReference type="Pfam" id="PF00400">
    <property type="entry name" value="WD40"/>
    <property type="match status" value="7"/>
</dbReference>
<feature type="repeat" description="WD" evidence="7">
    <location>
        <begin position="228"/>
        <end position="269"/>
    </location>
</feature>
<dbReference type="InterPro" id="IPR019775">
    <property type="entry name" value="WD40_repeat_CS"/>
</dbReference>
<dbReference type="PROSITE" id="PS50082">
    <property type="entry name" value="WD_REPEATS_2"/>
    <property type="match status" value="6"/>
</dbReference>
<feature type="transmembrane region" description="Helical" evidence="9">
    <location>
        <begin position="876"/>
        <end position="899"/>
    </location>
</feature>
<dbReference type="InterPro" id="IPR001680">
    <property type="entry name" value="WD40_rpt"/>
</dbReference>
<dbReference type="Gene3D" id="2.130.10.10">
    <property type="entry name" value="YVTN repeat-like/Quinoprotein amine dehydrogenase"/>
    <property type="match status" value="3"/>
</dbReference>
<keyword evidence="4" id="KW-0677">Repeat</keyword>
<dbReference type="Pfam" id="PF00520">
    <property type="entry name" value="Ion_trans"/>
    <property type="match status" value="1"/>
</dbReference>
<feature type="repeat" description="WD" evidence="7">
    <location>
        <begin position="565"/>
        <end position="606"/>
    </location>
</feature>
<sequence length="1202" mass="139018">MSEPSICSSSEVGLVSKLIRSNSKTQDHASLEALFNANSLQSYVLELKKAQSIMEKYCPIEITIPFKGNCIEVTSCSKYLVFGSIEGRLAIVERETKEILHDLNLEGGTIFTLMLFNDDHSLLVAGKDSIIRLFDFRTFKLEKTFQGHEKEINQITVSVDGEFAYSVSDDCTVRGWNINQNEGKVLYYHEKPVLCIDKSDDGTYLITGGADKKVKIFNLENEVIEDSISDFASSIWAVRFSPESEYIAAGDSNGQIKIWNFDGLELFKVLNGHTERITKLIFNNTLSTLISSSNDTTLRIWDIVKNKHEIILSGHTDWVKNFKLSEDEKSIYSISENYKIMSWQFPRFDKSCCKKENKFIIQQICYSINNQYLYTSDCNEIVVWTLYDKSYYKTLKCYWKVSVICANSDGLGIIIVYENNEIHFWSVEDNESQMKKKHSSRIKCIVSSYDGRYVVCGDVNFRVTVYCKRNFKVVNVFKCHNAVINSVVFSKPINGENNQIFSGGDDKVIFIYSIDYNKSIKLPTSHTQPITQLLVSRNNEILISGDTSGVIKIWNLLHQICIKTLNAHIDKITGIYFTENSKYFWISSADASISLWNSTSFTEVTHLKTKYPVSAFACTKNEIDIILGENEEVHFLDNPLKTNQFFIYGPGKDYYAFMKYILNICENVDEPHNPEMDKWMITPYEINALHFYAYNNLPGHLKAALNSDSPFYMSKSGYSPIQIALHRNFRDCINVIIRSICEKVEENPYTIDFLEDSIIKLNEIGFRDLDNFYDSILYKTKDRRLPKFCDEDVSLPIMHFSRNLGPQQKNFFTPDQISNFGTPLAFWQSALRLDTVIGSKDSIIFLESLTGCPNTNIFRTSFIREIILYKWKYLKWVLLPQAMTYFLYMACLSSYIIIFDNNNEILLMIIFVLNAFLALYEIFQMILTKTSYMKDPWNYIDFTRMSLFFVYVSMHWLGYQKIIAEKVLVGLIFVTMVRGISYFRLFDNTRYMINLLSEIIKDMKSFLILLTYSTYSFALIYFIMINDIFKYNANADTSKMKSFSEYIALSYLLSLGSFDTKGYENFEWIIFFFASVINPLIMLNLLIAIMGDTYSRVAEEQEIADMQELTEMVIEGEYLLFCKRGNGYKSYMQICKEEELTAQDVTIEQKLNKLKIKAKEIEASVLQKNNEIREEIRENTEGINSKVDEIIGLIEKITLAQD</sequence>
<dbReference type="InterPro" id="IPR015943">
    <property type="entry name" value="WD40/YVTN_repeat-like_dom_sf"/>
</dbReference>
<dbReference type="PANTHER" id="PTHR19848">
    <property type="entry name" value="WD40 REPEAT PROTEIN"/>
    <property type="match status" value="1"/>
</dbReference>
<comment type="caution">
    <text evidence="11">The sequence shown here is derived from an EMBL/GenBank/DDBJ whole genome shotgun (WGS) entry which is preliminary data.</text>
</comment>
<dbReference type="SMART" id="SM00320">
    <property type="entry name" value="WD40"/>
    <property type="match status" value="11"/>
</dbReference>
<feature type="transmembrane region" description="Helical" evidence="9">
    <location>
        <begin position="905"/>
        <end position="927"/>
    </location>
</feature>
<comment type="subcellular location">
    <subcellularLocation>
        <location evidence="1">Membrane</location>
        <topology evidence="1">Multi-pass membrane protein</topology>
    </subcellularLocation>
</comment>
<evidence type="ECO:0000256" key="8">
    <source>
        <dbReference type="SAM" id="Coils"/>
    </source>
</evidence>